<evidence type="ECO:0000256" key="3">
    <source>
        <dbReference type="ARBA" id="ARBA00022448"/>
    </source>
</evidence>
<keyword evidence="6" id="KW-0653">Protein transport</keyword>
<dbReference type="Gene3D" id="1.25.10.10">
    <property type="entry name" value="Leucine-rich Repeat Variant"/>
    <property type="match status" value="1"/>
</dbReference>
<dbReference type="InterPro" id="IPR040122">
    <property type="entry name" value="Importin_beta"/>
</dbReference>
<dbReference type="STRING" id="1314800.A0A1B7MSE4"/>
<reference evidence="10 11" key="1">
    <citation type="submission" date="2016-06" db="EMBL/GenBank/DDBJ databases">
        <title>Comparative genomics of the ectomycorrhizal sister species Rhizopogon vinicolor and Rhizopogon vesiculosus (Basidiomycota: Boletales) reveals a divergence of the mating type B locus.</title>
        <authorList>
            <consortium name="DOE Joint Genome Institute"/>
            <person name="Mujic A.B."/>
            <person name="Kuo A."/>
            <person name="Tritt A."/>
            <person name="Lipzen A."/>
            <person name="Chen C."/>
            <person name="Johnson J."/>
            <person name="Sharma A."/>
            <person name="Barry K."/>
            <person name="Grigoriev I.V."/>
            <person name="Spatafora J.W."/>
        </authorList>
    </citation>
    <scope>NUCLEOTIDE SEQUENCE [LARGE SCALE GENOMIC DNA]</scope>
    <source>
        <strain evidence="10 11">AM-OR11-026</strain>
    </source>
</reference>
<evidence type="ECO:0000313" key="11">
    <source>
        <dbReference type="Proteomes" id="UP000092154"/>
    </source>
</evidence>
<dbReference type="GO" id="GO:0006606">
    <property type="term" value="P:protein import into nucleus"/>
    <property type="evidence" value="ECO:0007669"/>
    <property type="project" value="InterPro"/>
</dbReference>
<dbReference type="Pfam" id="PF13513">
    <property type="entry name" value="HEAT_EZ"/>
    <property type="match status" value="1"/>
</dbReference>
<dbReference type="AlphaFoldDB" id="A0A1B7MSE4"/>
<name>A0A1B7MSE4_9AGAM</name>
<dbReference type="InterPro" id="IPR016024">
    <property type="entry name" value="ARM-type_fold"/>
</dbReference>
<dbReference type="Proteomes" id="UP000092154">
    <property type="component" value="Unassembled WGS sequence"/>
</dbReference>
<keyword evidence="5" id="KW-0677">Repeat</keyword>
<keyword evidence="11" id="KW-1185">Reference proteome</keyword>
<dbReference type="Pfam" id="PF18808">
    <property type="entry name" value="Importin_rep_4"/>
    <property type="match status" value="1"/>
</dbReference>
<feature type="domain" description="IPO4/5-like TPR repeats" evidence="9">
    <location>
        <begin position="117"/>
        <end position="267"/>
    </location>
</feature>
<evidence type="ECO:0000256" key="7">
    <source>
        <dbReference type="ARBA" id="ARBA00023242"/>
    </source>
</evidence>
<dbReference type="SUPFAM" id="SSF48371">
    <property type="entry name" value="ARM repeat"/>
    <property type="match status" value="1"/>
</dbReference>
<dbReference type="GO" id="GO:0005634">
    <property type="term" value="C:nucleus"/>
    <property type="evidence" value="ECO:0007669"/>
    <property type="project" value="UniProtKB-SubCell"/>
</dbReference>
<keyword evidence="4" id="KW-0963">Cytoplasm</keyword>
<evidence type="ECO:0000256" key="6">
    <source>
        <dbReference type="ARBA" id="ARBA00022927"/>
    </source>
</evidence>
<dbReference type="Pfam" id="PF25780">
    <property type="entry name" value="TPR_IPO5"/>
    <property type="match status" value="1"/>
</dbReference>
<evidence type="ECO:0000259" key="8">
    <source>
        <dbReference type="Pfam" id="PF25574"/>
    </source>
</evidence>
<dbReference type="OrthoDB" id="543373at2759"/>
<accession>A0A1B7MSE4</accession>
<dbReference type="InterPro" id="IPR011989">
    <property type="entry name" value="ARM-like"/>
</dbReference>
<gene>
    <name evidence="10" type="ORF">K503DRAFT_773373</name>
</gene>
<sequence length="918" mass="101162">MEPVVPQEITAELTQILANLVLGDNKIRSNAEQAVNDRLAQTPDLYLLALAQFSIAADTEVMRSFSLVLLRRLLFRAAPGQQPREGPRLTLYDQLPTHALTTLERLLLHSLSHEPLDAVRRKTVDTVCDLANNSMSRGRPWHALQAQTFTMSQTGEVGFRECAYRVFSGCPNLVMDLQTDAVLTVFRKGLEDAQSVEVRLAALRASVSYLTACDQHQLSHSLSLLLPMLDTLPSLPCTHLKSFIGSLTPLCTTNPNLFAPHMNVLLPFLRGLIMPSADSGPTPTVAKPFPGASTCFTFPPGVPDSRIHSDSDESAEEEEKELVRKAALEFMVSLSEAKPVLAKRSEGWTAAMVRASLEGMGELPEDGLDAWLEADPSEDAQDESYPHVYEHSLDRIACALGGKAVLPPAFQYIPSMLANYDWRLRHAGLMAIAAIAEGTNKVMQMELGKVVDLVTPMFKDVHPRVRYAACQCVGQLCTDLEEIIQDRYHQQLFAALIPTLEAPEPRVHSHAAAALINFCEGVERDTLVPYLDPIVERLLKMLNPGAEDGKIVKSYVQEQAITTLAMVADASETTFAKHYTSIMPLLLNVLRNANSSDHYKLRAKAMECAGLIAIAVGRNVFRADANTLIDLMINIQNSPVDPSDNMLPNYLIATWAKICQALGPEFEPFLPVVMPPLLNAASAKADVSIYSDDDDVGETREGWETISMDGQTVGIRTSTIDEKCQAFDTLVVYCATLGGRFAPYLTQSLELSLPALKFYFHDGVREAASRLVPLLFTCGKQSGTLTSQMVAASFLQLIRCIQAEPDPSFLSSLYRAVADGLRVVGIPSLTQDLQSALVQAINHQLHTLADKRRRRSETPEDDREELALLEEVEEFALEDMEKLLKMMDGQHPLLIAISSVRDLGVSQWDSEDERDSDS</sequence>
<dbReference type="InterPro" id="IPR041389">
    <property type="entry name" value="Importin_rep_6"/>
</dbReference>
<evidence type="ECO:0000313" key="10">
    <source>
        <dbReference type="EMBL" id="OAX35532.1"/>
    </source>
</evidence>
<dbReference type="FunCoup" id="A0A1B7MSE4">
    <property type="interactions" value="604"/>
</dbReference>
<dbReference type="Pfam" id="PF18829">
    <property type="entry name" value="Importin_rep_6"/>
    <property type="match status" value="1"/>
</dbReference>
<dbReference type="Pfam" id="PF25574">
    <property type="entry name" value="TPR_IMB1"/>
    <property type="match status" value="1"/>
</dbReference>
<proteinExistence type="predicted"/>
<dbReference type="InParanoid" id="A0A1B7MSE4"/>
<keyword evidence="7" id="KW-0539">Nucleus</keyword>
<keyword evidence="3" id="KW-0813">Transport</keyword>
<organism evidence="10 11">
    <name type="scientific">Rhizopogon vinicolor AM-OR11-026</name>
    <dbReference type="NCBI Taxonomy" id="1314800"/>
    <lineage>
        <taxon>Eukaryota</taxon>
        <taxon>Fungi</taxon>
        <taxon>Dikarya</taxon>
        <taxon>Basidiomycota</taxon>
        <taxon>Agaricomycotina</taxon>
        <taxon>Agaricomycetes</taxon>
        <taxon>Agaricomycetidae</taxon>
        <taxon>Boletales</taxon>
        <taxon>Suillineae</taxon>
        <taxon>Rhizopogonaceae</taxon>
        <taxon>Rhizopogon</taxon>
    </lineage>
</organism>
<evidence type="ECO:0000256" key="4">
    <source>
        <dbReference type="ARBA" id="ARBA00022490"/>
    </source>
</evidence>
<dbReference type="InterPro" id="IPR058584">
    <property type="entry name" value="IMB1_TNPO1-like_TPR"/>
</dbReference>
<dbReference type="PANTHER" id="PTHR10527">
    <property type="entry name" value="IMPORTIN BETA"/>
    <property type="match status" value="1"/>
</dbReference>
<feature type="domain" description="Importin subunit beta-1/Transportin-1-like TPR repeats" evidence="8">
    <location>
        <begin position="527"/>
        <end position="687"/>
    </location>
</feature>
<dbReference type="EMBL" id="KV448491">
    <property type="protein sequence ID" value="OAX35532.1"/>
    <property type="molecule type" value="Genomic_DNA"/>
</dbReference>
<evidence type="ECO:0000256" key="2">
    <source>
        <dbReference type="ARBA" id="ARBA00004496"/>
    </source>
</evidence>
<dbReference type="InterPro" id="IPR041653">
    <property type="entry name" value="Importin_rep_4"/>
</dbReference>
<protein>
    <submittedName>
        <fullName evidence="10">ARM repeat-containing protein</fullName>
    </submittedName>
</protein>
<evidence type="ECO:0000256" key="1">
    <source>
        <dbReference type="ARBA" id="ARBA00004123"/>
    </source>
</evidence>
<dbReference type="GO" id="GO:0005737">
    <property type="term" value="C:cytoplasm"/>
    <property type="evidence" value="ECO:0007669"/>
    <property type="project" value="UniProtKB-SubCell"/>
</dbReference>
<evidence type="ECO:0000259" key="9">
    <source>
        <dbReference type="Pfam" id="PF25780"/>
    </source>
</evidence>
<comment type="subcellular location">
    <subcellularLocation>
        <location evidence="2">Cytoplasm</location>
    </subcellularLocation>
    <subcellularLocation>
        <location evidence="1">Nucleus</location>
    </subcellularLocation>
</comment>
<evidence type="ECO:0000256" key="5">
    <source>
        <dbReference type="ARBA" id="ARBA00022737"/>
    </source>
</evidence>
<dbReference type="InterPro" id="IPR057672">
    <property type="entry name" value="TPR_IPO4/5"/>
</dbReference>